<keyword evidence="3" id="KW-1185">Reference proteome</keyword>
<proteinExistence type="predicted"/>
<evidence type="ECO:0000256" key="1">
    <source>
        <dbReference type="SAM" id="MobiDB-lite"/>
    </source>
</evidence>
<dbReference type="EMBL" id="JARKIB010000071">
    <property type="protein sequence ID" value="KAJ7748894.1"/>
    <property type="molecule type" value="Genomic_DNA"/>
</dbReference>
<feature type="compositionally biased region" description="Basic residues" evidence="1">
    <location>
        <begin position="105"/>
        <end position="118"/>
    </location>
</feature>
<evidence type="ECO:0000313" key="3">
    <source>
        <dbReference type="Proteomes" id="UP001215598"/>
    </source>
</evidence>
<comment type="caution">
    <text evidence="2">The sequence shown here is derived from an EMBL/GenBank/DDBJ whole genome shotgun (WGS) entry which is preliminary data.</text>
</comment>
<dbReference type="AlphaFoldDB" id="A0AAD7IRA7"/>
<organism evidence="2 3">
    <name type="scientific">Mycena metata</name>
    <dbReference type="NCBI Taxonomy" id="1033252"/>
    <lineage>
        <taxon>Eukaryota</taxon>
        <taxon>Fungi</taxon>
        <taxon>Dikarya</taxon>
        <taxon>Basidiomycota</taxon>
        <taxon>Agaricomycotina</taxon>
        <taxon>Agaricomycetes</taxon>
        <taxon>Agaricomycetidae</taxon>
        <taxon>Agaricales</taxon>
        <taxon>Marasmiineae</taxon>
        <taxon>Mycenaceae</taxon>
        <taxon>Mycena</taxon>
    </lineage>
</organism>
<feature type="compositionally biased region" description="Basic and acidic residues" evidence="1">
    <location>
        <begin position="120"/>
        <end position="129"/>
    </location>
</feature>
<dbReference type="Proteomes" id="UP001215598">
    <property type="component" value="Unassembled WGS sequence"/>
</dbReference>
<gene>
    <name evidence="2" type="ORF">B0H16DRAFT_1461401</name>
</gene>
<accession>A0AAD7IRA7</accession>
<sequence length="167" mass="17638">MGGRRGGQRPANPAGPPSVSLVRGGNGSVRAHATTPGKAPRGILGNGRKCGPPDPKRPQRVGLEARRGGLQEARTKSRVWARHQRLAPGPKAGRSLKKGNETERKRKGGRSAHVRLHNKPAVDDAEQARKGRGSGGEPFVPHVGVVSENPNFATSSKEQKIVTGIDP</sequence>
<feature type="compositionally biased region" description="Basic residues" evidence="1">
    <location>
        <begin position="76"/>
        <end position="85"/>
    </location>
</feature>
<protein>
    <submittedName>
        <fullName evidence="2">Uncharacterized protein</fullName>
    </submittedName>
</protein>
<reference evidence="2" key="1">
    <citation type="submission" date="2023-03" db="EMBL/GenBank/DDBJ databases">
        <title>Massive genome expansion in bonnet fungi (Mycena s.s.) driven by repeated elements and novel gene families across ecological guilds.</title>
        <authorList>
            <consortium name="Lawrence Berkeley National Laboratory"/>
            <person name="Harder C.B."/>
            <person name="Miyauchi S."/>
            <person name="Viragh M."/>
            <person name="Kuo A."/>
            <person name="Thoen E."/>
            <person name="Andreopoulos B."/>
            <person name="Lu D."/>
            <person name="Skrede I."/>
            <person name="Drula E."/>
            <person name="Henrissat B."/>
            <person name="Morin E."/>
            <person name="Kohler A."/>
            <person name="Barry K."/>
            <person name="LaButti K."/>
            <person name="Morin E."/>
            <person name="Salamov A."/>
            <person name="Lipzen A."/>
            <person name="Mereny Z."/>
            <person name="Hegedus B."/>
            <person name="Baldrian P."/>
            <person name="Stursova M."/>
            <person name="Weitz H."/>
            <person name="Taylor A."/>
            <person name="Grigoriev I.V."/>
            <person name="Nagy L.G."/>
            <person name="Martin F."/>
            <person name="Kauserud H."/>
        </authorList>
    </citation>
    <scope>NUCLEOTIDE SEQUENCE</scope>
    <source>
        <strain evidence="2">CBHHK182m</strain>
    </source>
</reference>
<feature type="compositionally biased region" description="Basic and acidic residues" evidence="1">
    <location>
        <begin position="63"/>
        <end position="75"/>
    </location>
</feature>
<feature type="region of interest" description="Disordered" evidence="1">
    <location>
        <begin position="1"/>
        <end position="167"/>
    </location>
</feature>
<name>A0AAD7IRA7_9AGAR</name>
<evidence type="ECO:0000313" key="2">
    <source>
        <dbReference type="EMBL" id="KAJ7748894.1"/>
    </source>
</evidence>